<dbReference type="STRING" id="1618436.UV59_C0025G0010"/>
<gene>
    <name evidence="1" type="ORF">UV59_C0025G0010</name>
</gene>
<protein>
    <submittedName>
        <fullName evidence="1">Uncharacterized protein</fullName>
    </submittedName>
</protein>
<reference evidence="1 2" key="1">
    <citation type="journal article" date="2015" name="Nature">
        <title>rRNA introns, odd ribosomes, and small enigmatic genomes across a large radiation of phyla.</title>
        <authorList>
            <person name="Brown C.T."/>
            <person name="Hug L.A."/>
            <person name="Thomas B.C."/>
            <person name="Sharon I."/>
            <person name="Castelle C.J."/>
            <person name="Singh A."/>
            <person name="Wilkins M.J."/>
            <person name="Williams K.H."/>
            <person name="Banfield J.F."/>
        </authorList>
    </citation>
    <scope>NUCLEOTIDE SEQUENCE [LARGE SCALE GENOMIC DNA]</scope>
</reference>
<accession>A0A0G1CFE0</accession>
<sequence length="136" mass="15401">MVDSEKDYYIKLKPFEQTQDSPDITITAISNLLIKCWGAHHSTFRKTDREFELCEVAGLQGYILDALRNFYPNESDAQDESDYLPASMSTLSRNATLANELLAKGSSLHIGVLANLVTDYYNTVAERIEYRVKINS</sequence>
<dbReference type="EMBL" id="LCFB01000025">
    <property type="protein sequence ID" value="KKS84189.1"/>
    <property type="molecule type" value="Genomic_DNA"/>
</dbReference>
<evidence type="ECO:0000313" key="1">
    <source>
        <dbReference type="EMBL" id="KKS84189.1"/>
    </source>
</evidence>
<proteinExistence type="predicted"/>
<dbReference type="Proteomes" id="UP000034543">
    <property type="component" value="Unassembled WGS sequence"/>
</dbReference>
<organism evidence="1 2">
    <name type="scientific">Candidatus Gottesmanbacteria bacterium GW2011_GWA1_43_11</name>
    <dbReference type="NCBI Taxonomy" id="1618436"/>
    <lineage>
        <taxon>Bacteria</taxon>
        <taxon>Candidatus Gottesmaniibacteriota</taxon>
    </lineage>
</organism>
<evidence type="ECO:0000313" key="2">
    <source>
        <dbReference type="Proteomes" id="UP000034543"/>
    </source>
</evidence>
<dbReference type="AlphaFoldDB" id="A0A0G1CFE0"/>
<comment type="caution">
    <text evidence="1">The sequence shown here is derived from an EMBL/GenBank/DDBJ whole genome shotgun (WGS) entry which is preliminary data.</text>
</comment>
<name>A0A0G1CFE0_9BACT</name>